<organism evidence="1">
    <name type="scientific">Siphoviridae sp. ctVOP12</name>
    <dbReference type="NCBI Taxonomy" id="2825531"/>
    <lineage>
        <taxon>Viruses</taxon>
        <taxon>Duplodnaviria</taxon>
        <taxon>Heunggongvirae</taxon>
        <taxon>Uroviricota</taxon>
        <taxon>Caudoviricetes</taxon>
    </lineage>
</organism>
<proteinExistence type="predicted"/>
<protein>
    <submittedName>
        <fullName evidence="1">Uncharacterized protein</fullName>
    </submittedName>
</protein>
<accession>A0A8S5VA50</accession>
<reference evidence="1" key="1">
    <citation type="journal article" date="2021" name="Proc. Natl. Acad. Sci. U.S.A.">
        <title>A Catalog of Tens of Thousands of Viruses from Human Metagenomes Reveals Hidden Associations with Chronic Diseases.</title>
        <authorList>
            <person name="Tisza M.J."/>
            <person name="Buck C.B."/>
        </authorList>
    </citation>
    <scope>NUCLEOTIDE SEQUENCE</scope>
    <source>
        <strain evidence="1">CtVOP12</strain>
    </source>
</reference>
<dbReference type="EMBL" id="BK016231">
    <property type="protein sequence ID" value="DAG03568.1"/>
    <property type="molecule type" value="Genomic_DNA"/>
</dbReference>
<sequence>MKSNKAQLTNACNQKFPKVHFTRESNHFLPI</sequence>
<name>A0A8S5VA50_9CAUD</name>
<evidence type="ECO:0000313" key="1">
    <source>
        <dbReference type="EMBL" id="DAG03568.1"/>
    </source>
</evidence>